<protein>
    <submittedName>
        <fullName evidence="1">Uncharacterized protein</fullName>
    </submittedName>
</protein>
<evidence type="ECO:0000313" key="3">
    <source>
        <dbReference type="Proteomes" id="UP001152797"/>
    </source>
</evidence>
<reference evidence="2 3" key="2">
    <citation type="submission" date="2024-05" db="EMBL/GenBank/DDBJ databases">
        <authorList>
            <person name="Chen Y."/>
            <person name="Shah S."/>
            <person name="Dougan E. K."/>
            <person name="Thang M."/>
            <person name="Chan C."/>
        </authorList>
    </citation>
    <scope>NUCLEOTIDE SEQUENCE [LARGE SCALE GENOMIC DNA]</scope>
</reference>
<reference evidence="1" key="1">
    <citation type="submission" date="2022-10" db="EMBL/GenBank/DDBJ databases">
        <authorList>
            <person name="Chen Y."/>
            <person name="Dougan E. K."/>
            <person name="Chan C."/>
            <person name="Rhodes N."/>
            <person name="Thang M."/>
        </authorList>
    </citation>
    <scope>NUCLEOTIDE SEQUENCE</scope>
</reference>
<dbReference type="Proteomes" id="UP001152797">
    <property type="component" value="Unassembled WGS sequence"/>
</dbReference>
<proteinExistence type="predicted"/>
<dbReference type="EMBL" id="CAMXCT030000324">
    <property type="protein sequence ID" value="CAL4764498.1"/>
    <property type="molecule type" value="Genomic_DNA"/>
</dbReference>
<evidence type="ECO:0000313" key="1">
    <source>
        <dbReference type="EMBL" id="CAI3977186.1"/>
    </source>
</evidence>
<sequence length="274" mass="30046">MMVLRAVLRICQVTGLVSFLDASPSEAFVSECSESELLAVEDDALAASTLLLQANIHQSRVATAGFQEARVPSKIYSLFSHLEGDEFDSVLANTTEIPEEASDLWPVLQLVNSGKDKAESDPMWASVHELIRRFLKNSNSEAEELVRLCQSGDMEQFSKKGCARPDGQRLINGIPADRYFCGVQNSGINWGSEKVINLCRAEVGSAYTLSGFCGSLSKKQLVLNFLNGVHKTKEDPRYINVPSVTCIMDLADCDIYFCQHCSHVGCVHSTNSSV</sequence>
<evidence type="ECO:0000313" key="2">
    <source>
        <dbReference type="EMBL" id="CAL4764498.1"/>
    </source>
</evidence>
<accession>A0A9P1BSH8</accession>
<dbReference type="EMBL" id="CAMXCT010000324">
    <property type="protein sequence ID" value="CAI3977186.1"/>
    <property type="molecule type" value="Genomic_DNA"/>
</dbReference>
<organism evidence="1">
    <name type="scientific">Cladocopium goreaui</name>
    <dbReference type="NCBI Taxonomy" id="2562237"/>
    <lineage>
        <taxon>Eukaryota</taxon>
        <taxon>Sar</taxon>
        <taxon>Alveolata</taxon>
        <taxon>Dinophyceae</taxon>
        <taxon>Suessiales</taxon>
        <taxon>Symbiodiniaceae</taxon>
        <taxon>Cladocopium</taxon>
    </lineage>
</organism>
<dbReference type="EMBL" id="CAMXCT020000324">
    <property type="protein sequence ID" value="CAL1130561.1"/>
    <property type="molecule type" value="Genomic_DNA"/>
</dbReference>
<keyword evidence="3" id="KW-1185">Reference proteome</keyword>
<comment type="caution">
    <text evidence="1">The sequence shown here is derived from an EMBL/GenBank/DDBJ whole genome shotgun (WGS) entry which is preliminary data.</text>
</comment>
<gene>
    <name evidence="1" type="ORF">C1SCF055_LOCUS5343</name>
</gene>
<name>A0A9P1BSH8_9DINO</name>
<dbReference type="AlphaFoldDB" id="A0A9P1BSH8"/>